<dbReference type="Proteomes" id="UP000000715">
    <property type="component" value="Unplaced"/>
</dbReference>
<dbReference type="RefSeq" id="XP_044941323.1">
    <property type="nucleotide sequence ID" value="XM_045085388.1"/>
</dbReference>
<dbReference type="GeneID" id="123393444"/>
<evidence type="ECO:0000256" key="1">
    <source>
        <dbReference type="SAM" id="MobiDB-lite"/>
    </source>
</evidence>
<feature type="compositionally biased region" description="Polar residues" evidence="1">
    <location>
        <begin position="252"/>
        <end position="266"/>
    </location>
</feature>
<feature type="compositionally biased region" description="Polar residues" evidence="1">
    <location>
        <begin position="133"/>
        <end position="162"/>
    </location>
</feature>
<keyword evidence="2" id="KW-1185">Reference proteome</keyword>
<reference evidence="3" key="1">
    <citation type="submission" date="2025-08" db="UniProtKB">
        <authorList>
            <consortium name="RefSeq"/>
        </authorList>
    </citation>
    <scope>IDENTIFICATION</scope>
    <source>
        <tissue evidence="3">Brain</tissue>
    </source>
</reference>
<feature type="compositionally biased region" description="Polar residues" evidence="1">
    <location>
        <begin position="203"/>
        <end position="216"/>
    </location>
</feature>
<protein>
    <submittedName>
        <fullName evidence="3">Mucin-5AC-like</fullName>
    </submittedName>
</protein>
<evidence type="ECO:0000313" key="3">
    <source>
        <dbReference type="RefSeq" id="XP_044941323.1"/>
    </source>
</evidence>
<feature type="region of interest" description="Disordered" evidence="1">
    <location>
        <begin position="107"/>
        <end position="266"/>
    </location>
</feature>
<sequence length="401" mass="40841">MRKTSRRVRTSGGALRVSYSCLAIVWHTASATWAICLVPGTSQLGAGLQRAPSTTSAPPVGQTTTALSQNIQAAAGGGASTVTLNPVTWVQPVQNVGGAVVGHHSTVSTAGGAGGPSTLQCAQGTPRQRKSSPRGTPTTKGKRNTSTSNSCLESNTKSQAAQSRGGPITGHDNTAPNVRGCSVPVTRKGVHRSTKQRKPWVRATTSQKRNLTSSDVHASPGNPSPRGRPAESTGSAPDRKDNARPTIAASGVPTTQKCSHTRGSPGHTTALVTPACNTTMSTCNTNSVLQPTTTCSLLPPSTCGTPAQTGQAALPAFHQDNSAPPDANSIDDIVAMMAALSISKRPQKTCRLPDTDTGGARGISTTSSVTGNAKGPPITQTTRSAPNNSTDGAMGGSAKTF</sequence>
<feature type="compositionally biased region" description="Polar residues" evidence="1">
    <location>
        <begin position="117"/>
        <end position="126"/>
    </location>
</feature>
<gene>
    <name evidence="3" type="primary">LOC123393444</name>
</gene>
<feature type="compositionally biased region" description="Basic residues" evidence="1">
    <location>
        <begin position="188"/>
        <end position="200"/>
    </location>
</feature>
<evidence type="ECO:0000313" key="2">
    <source>
        <dbReference type="Proteomes" id="UP000000715"/>
    </source>
</evidence>
<feature type="region of interest" description="Disordered" evidence="1">
    <location>
        <begin position="348"/>
        <end position="401"/>
    </location>
</feature>
<name>A0A8U0V787_MUSPF</name>
<accession>A0A8U0V787</accession>
<organism evidence="2 3">
    <name type="scientific">Mustela putorius furo</name>
    <name type="common">European domestic ferret</name>
    <name type="synonym">Mustela furo</name>
    <dbReference type="NCBI Taxonomy" id="9669"/>
    <lineage>
        <taxon>Eukaryota</taxon>
        <taxon>Metazoa</taxon>
        <taxon>Chordata</taxon>
        <taxon>Craniata</taxon>
        <taxon>Vertebrata</taxon>
        <taxon>Euteleostomi</taxon>
        <taxon>Mammalia</taxon>
        <taxon>Eutheria</taxon>
        <taxon>Laurasiatheria</taxon>
        <taxon>Carnivora</taxon>
        <taxon>Caniformia</taxon>
        <taxon>Musteloidea</taxon>
        <taxon>Mustelidae</taxon>
        <taxon>Mustelinae</taxon>
        <taxon>Mustela</taxon>
    </lineage>
</organism>
<dbReference type="AlphaFoldDB" id="A0A8U0V787"/>
<proteinExistence type="predicted"/>
<feature type="compositionally biased region" description="Polar residues" evidence="1">
    <location>
        <begin position="378"/>
        <end position="391"/>
    </location>
</feature>